<protein>
    <submittedName>
        <fullName evidence="11">Threonylcarbamoyladenosine tRNA methylthiotransferase MtaB</fullName>
    </submittedName>
</protein>
<dbReference type="PROSITE" id="PS51918">
    <property type="entry name" value="RADICAL_SAM"/>
    <property type="match status" value="1"/>
</dbReference>
<feature type="domain" description="MTTase N-terminal" evidence="9">
    <location>
        <begin position="10"/>
        <end position="114"/>
    </location>
</feature>
<dbReference type="Pfam" id="PF04055">
    <property type="entry name" value="Radical_SAM"/>
    <property type="match status" value="1"/>
</dbReference>
<keyword evidence="7" id="KW-0408">Iron</keyword>
<evidence type="ECO:0000313" key="12">
    <source>
        <dbReference type="Proteomes" id="UP000321934"/>
    </source>
</evidence>
<dbReference type="GO" id="GO:0046872">
    <property type="term" value="F:metal ion binding"/>
    <property type="evidence" value="ECO:0007669"/>
    <property type="project" value="UniProtKB-KW"/>
</dbReference>
<evidence type="ECO:0000256" key="8">
    <source>
        <dbReference type="ARBA" id="ARBA00023014"/>
    </source>
</evidence>
<dbReference type="CDD" id="cd01335">
    <property type="entry name" value="Radical_SAM"/>
    <property type="match status" value="1"/>
</dbReference>
<dbReference type="Pfam" id="PF00919">
    <property type="entry name" value="UPF0004"/>
    <property type="match status" value="1"/>
</dbReference>
<dbReference type="NCBIfam" id="TIGR01579">
    <property type="entry name" value="MiaB-like-C"/>
    <property type="match status" value="1"/>
</dbReference>
<name>A0A5B8XG16_9RICK</name>
<keyword evidence="5" id="KW-0819">tRNA processing</keyword>
<evidence type="ECO:0000256" key="7">
    <source>
        <dbReference type="ARBA" id="ARBA00023004"/>
    </source>
</evidence>
<sequence>MSDNENKKNEDQNVINLGCRLNSYESSVIDKIIEKTSISGKCIVVNTCAVTAEAERKSRQAIRKIKKQYPDKKIIVTGCAAQINPEQFTKMPEVEKVIGNDIKTDDGFYEKLSKEWSSPLQISSQKAQVNDIMSIRETANHLFADTQNRSRAFLQIQNGCNHRCTFCIIPFGRGNSRSVPVAQVVNHIKELIASGYNEVVLTGVDITDYGLDLPAKPSLGNLCKRILATTDLKRLRLSSVDVAEIDEDLIDLIKTEPRLMPYFHISLQSGDGLILKRMKRRHTPDDVVKFCDLVRSYRADVGFGADIICGFPTETDEMFENTLKLVEKCQIQYIHAFTYSARNGTPAAKMPQVKLDIRKRRTSDLIALGDRVLMDFSKSLIGKAQSCVVEADFTLRSENFAKITPKDKSKFTSLQVGSIISVICTDIIDGEVMCD</sequence>
<dbReference type="InterPro" id="IPR007197">
    <property type="entry name" value="rSAM"/>
</dbReference>
<evidence type="ECO:0000259" key="10">
    <source>
        <dbReference type="PROSITE" id="PS51918"/>
    </source>
</evidence>
<dbReference type="InterPro" id="IPR005839">
    <property type="entry name" value="Methylthiotransferase"/>
</dbReference>
<dbReference type="AlphaFoldDB" id="A0A5B8XG16"/>
<keyword evidence="6" id="KW-0479">Metal-binding</keyword>
<dbReference type="InterPro" id="IPR058240">
    <property type="entry name" value="rSAM_sf"/>
</dbReference>
<keyword evidence="8" id="KW-0411">Iron-sulfur</keyword>
<keyword evidence="12" id="KW-1185">Reference proteome</keyword>
<evidence type="ECO:0000313" key="11">
    <source>
        <dbReference type="EMBL" id="QED23849.1"/>
    </source>
</evidence>
<dbReference type="SMART" id="SM00729">
    <property type="entry name" value="Elp3"/>
    <property type="match status" value="1"/>
</dbReference>
<feature type="domain" description="Radical SAM core" evidence="10">
    <location>
        <begin position="146"/>
        <end position="375"/>
    </location>
</feature>
<evidence type="ECO:0000256" key="1">
    <source>
        <dbReference type="ARBA" id="ARBA00001966"/>
    </source>
</evidence>
<dbReference type="NCBIfam" id="TIGR00089">
    <property type="entry name" value="MiaB/RimO family radical SAM methylthiotransferase"/>
    <property type="match status" value="1"/>
</dbReference>
<dbReference type="Gene3D" id="3.40.50.12160">
    <property type="entry name" value="Methylthiotransferase, N-terminal domain"/>
    <property type="match status" value="1"/>
</dbReference>
<evidence type="ECO:0000256" key="5">
    <source>
        <dbReference type="ARBA" id="ARBA00022694"/>
    </source>
</evidence>
<comment type="cofactor">
    <cofactor evidence="1">
        <name>[4Fe-4S] cluster</name>
        <dbReference type="ChEBI" id="CHEBI:49883"/>
    </cofactor>
</comment>
<gene>
    <name evidence="11" type="ORF">Deia_01068</name>
</gene>
<dbReference type="GO" id="GO:0051539">
    <property type="term" value="F:4 iron, 4 sulfur cluster binding"/>
    <property type="evidence" value="ECO:0007669"/>
    <property type="project" value="UniProtKB-KW"/>
</dbReference>
<keyword evidence="2" id="KW-0004">4Fe-4S</keyword>
<dbReference type="SUPFAM" id="SSF102114">
    <property type="entry name" value="Radical SAM enzymes"/>
    <property type="match status" value="1"/>
</dbReference>
<dbReference type="Proteomes" id="UP000321934">
    <property type="component" value="Chromosome"/>
</dbReference>
<evidence type="ECO:0000256" key="3">
    <source>
        <dbReference type="ARBA" id="ARBA00022679"/>
    </source>
</evidence>
<dbReference type="InterPro" id="IPR006467">
    <property type="entry name" value="MiaB-like_bact"/>
</dbReference>
<dbReference type="Gene3D" id="3.80.30.20">
    <property type="entry name" value="tm_1862 like domain"/>
    <property type="match status" value="1"/>
</dbReference>
<dbReference type="PROSITE" id="PS01278">
    <property type="entry name" value="MTTASE_RADICAL"/>
    <property type="match status" value="1"/>
</dbReference>
<dbReference type="InterPro" id="IPR020612">
    <property type="entry name" value="Methylthiotransferase_CS"/>
</dbReference>
<dbReference type="PANTHER" id="PTHR11918:SF45">
    <property type="entry name" value="THREONYLCARBAMOYLADENOSINE TRNA METHYLTHIOTRANSFERASE"/>
    <property type="match status" value="1"/>
</dbReference>
<evidence type="ECO:0000259" key="9">
    <source>
        <dbReference type="PROSITE" id="PS51449"/>
    </source>
</evidence>
<dbReference type="InterPro" id="IPR013848">
    <property type="entry name" value="Methylthiotransferase_N"/>
</dbReference>
<dbReference type="PANTHER" id="PTHR11918">
    <property type="entry name" value="RADICAL SAM PROTEINS"/>
    <property type="match status" value="1"/>
</dbReference>
<dbReference type="RefSeq" id="WP_146821278.1">
    <property type="nucleotide sequence ID" value="NZ_CP029077.1"/>
</dbReference>
<accession>A0A5B8XG16</accession>
<dbReference type="PROSITE" id="PS51449">
    <property type="entry name" value="MTTASE_N"/>
    <property type="match status" value="1"/>
</dbReference>
<evidence type="ECO:0000256" key="4">
    <source>
        <dbReference type="ARBA" id="ARBA00022691"/>
    </source>
</evidence>
<keyword evidence="3 11" id="KW-0808">Transferase</keyword>
<dbReference type="EMBL" id="CP029077">
    <property type="protein sequence ID" value="QED23849.1"/>
    <property type="molecule type" value="Genomic_DNA"/>
</dbReference>
<evidence type="ECO:0000256" key="6">
    <source>
        <dbReference type="ARBA" id="ARBA00022723"/>
    </source>
</evidence>
<dbReference type="InterPro" id="IPR023404">
    <property type="entry name" value="rSAM_horseshoe"/>
</dbReference>
<reference evidence="11 12" key="1">
    <citation type="journal article" date="2019" name="ISME J.">
        <title>Deianiraea, an extracellular bacterium associated with the ciliate Paramecium, suggests an alternative scenario for the evolution of Rickettsiales.</title>
        <authorList>
            <person name="Castelli M."/>
            <person name="Sabaneyeva E."/>
            <person name="Lanzoni O."/>
            <person name="Lebedeva N."/>
            <person name="Floriano A.M."/>
            <person name="Gaiarsa S."/>
            <person name="Benken K."/>
            <person name="Modeo L."/>
            <person name="Bandi C."/>
            <person name="Potekhin A."/>
            <person name="Sassera D."/>
            <person name="Petroni G."/>
        </authorList>
    </citation>
    <scope>NUCLEOTIDE SEQUENCE [LARGE SCALE GENOMIC DNA]</scope>
    <source>
        <strain evidence="11">CyL4-1</strain>
    </source>
</reference>
<proteinExistence type="predicted"/>
<dbReference type="InterPro" id="IPR006638">
    <property type="entry name" value="Elp3/MiaA/NifB-like_rSAM"/>
</dbReference>
<evidence type="ECO:0000256" key="2">
    <source>
        <dbReference type="ARBA" id="ARBA00022485"/>
    </source>
</evidence>
<dbReference type="InterPro" id="IPR038135">
    <property type="entry name" value="Methylthiotransferase_N_sf"/>
</dbReference>
<dbReference type="SFLD" id="SFLDG01082">
    <property type="entry name" value="B12-binding_domain_containing"/>
    <property type="match status" value="1"/>
</dbReference>
<organism evidence="11 12">
    <name type="scientific">Candidatus Deianiraea vastatrix</name>
    <dbReference type="NCBI Taxonomy" id="2163644"/>
    <lineage>
        <taxon>Bacteria</taxon>
        <taxon>Pseudomonadati</taxon>
        <taxon>Pseudomonadota</taxon>
        <taxon>Alphaproteobacteria</taxon>
        <taxon>Rickettsiales</taxon>
        <taxon>Candidatus Deianiraeaceae</taxon>
        <taxon>Candidatus Deianiraea</taxon>
    </lineage>
</organism>
<dbReference type="SFLD" id="SFLDS00029">
    <property type="entry name" value="Radical_SAM"/>
    <property type="match status" value="1"/>
</dbReference>
<dbReference type="OrthoDB" id="9805215at2"/>
<keyword evidence="4" id="KW-0949">S-adenosyl-L-methionine</keyword>
<dbReference type="GO" id="GO:0035598">
    <property type="term" value="F:tRNA (N(6)-L-threonylcarbamoyladenosine(37)-C(2))-methylthiotransferase activity"/>
    <property type="evidence" value="ECO:0007669"/>
    <property type="project" value="TreeGrafter"/>
</dbReference>